<feature type="compositionally biased region" description="Polar residues" evidence="1">
    <location>
        <begin position="186"/>
        <end position="197"/>
    </location>
</feature>
<feature type="region of interest" description="Disordered" evidence="1">
    <location>
        <begin position="170"/>
        <end position="203"/>
    </location>
</feature>
<evidence type="ECO:0000313" key="3">
    <source>
        <dbReference type="Proteomes" id="UP000272942"/>
    </source>
</evidence>
<gene>
    <name evidence="2" type="ORF">ECPE_LOCUS16165</name>
</gene>
<dbReference type="OrthoDB" id="6228606at2759"/>
<proteinExistence type="predicted"/>
<dbReference type="WBParaSite" id="ECPE_0001620801-mRNA-1">
    <property type="protein sequence ID" value="ECPE_0001620801-mRNA-1"/>
    <property type="gene ID" value="ECPE_0001620801"/>
</dbReference>
<accession>A0A183BAD0</accession>
<name>A0A183BAD0_9TREM</name>
<dbReference type="PANTHER" id="PTHR33198:SF20">
    <property type="entry name" value="RETROTRANSPOSON GAG DOMAIN-CONTAINING PROTEIN"/>
    <property type="match status" value="1"/>
</dbReference>
<dbReference type="PANTHER" id="PTHR33198">
    <property type="entry name" value="ANK_REP_REGION DOMAIN-CONTAINING PROTEIN-RELATED"/>
    <property type="match status" value="1"/>
</dbReference>
<reference evidence="4" key="1">
    <citation type="submission" date="2016-06" db="UniProtKB">
        <authorList>
            <consortium name="WormBaseParasite"/>
        </authorList>
    </citation>
    <scope>IDENTIFICATION</scope>
</reference>
<evidence type="ECO:0000313" key="4">
    <source>
        <dbReference type="WBParaSite" id="ECPE_0001620801-mRNA-1"/>
    </source>
</evidence>
<organism evidence="4">
    <name type="scientific">Echinostoma caproni</name>
    <dbReference type="NCBI Taxonomy" id="27848"/>
    <lineage>
        <taxon>Eukaryota</taxon>
        <taxon>Metazoa</taxon>
        <taxon>Spiralia</taxon>
        <taxon>Lophotrochozoa</taxon>
        <taxon>Platyhelminthes</taxon>
        <taxon>Trematoda</taxon>
        <taxon>Digenea</taxon>
        <taxon>Plagiorchiida</taxon>
        <taxon>Echinostomata</taxon>
        <taxon>Echinostomatoidea</taxon>
        <taxon>Echinostomatidae</taxon>
        <taxon>Echinostoma</taxon>
    </lineage>
</organism>
<dbReference type="Proteomes" id="UP000272942">
    <property type="component" value="Unassembled WGS sequence"/>
</dbReference>
<dbReference type="EMBL" id="UZAN01063206">
    <property type="protein sequence ID" value="VDP93437.1"/>
    <property type="molecule type" value="Genomic_DNA"/>
</dbReference>
<dbReference type="AlphaFoldDB" id="A0A183BAD0"/>
<evidence type="ECO:0000313" key="2">
    <source>
        <dbReference type="EMBL" id="VDP93437.1"/>
    </source>
</evidence>
<reference evidence="2 3" key="2">
    <citation type="submission" date="2018-11" db="EMBL/GenBank/DDBJ databases">
        <authorList>
            <consortium name="Pathogen Informatics"/>
        </authorList>
    </citation>
    <scope>NUCLEOTIDE SEQUENCE [LARGE SCALE GENOMIC DNA]</scope>
    <source>
        <strain evidence="2 3">Egypt</strain>
    </source>
</reference>
<protein>
    <submittedName>
        <fullName evidence="4">Retrotrans_gag domain-containing protein</fullName>
    </submittedName>
</protein>
<evidence type="ECO:0000256" key="1">
    <source>
        <dbReference type="SAM" id="MobiDB-lite"/>
    </source>
</evidence>
<sequence length="226" mass="25840">MMDRLFRPERFDIDSHSLSASKQCIHWHETFCNFISTVDLPNIEEKQLMVNFLSPSVYQHIIDCPDYEDAIKTLEGLYVKPKNEVFTRYLLATAKQEQGQTIDKFTQKLRVLARDCNFVAVSAEKRRDEAIRGAFITGLLSNDIHQRLLEKQTLSLQCAFNEARTVENARQQPPTYDSVLHVPRSSMPNQTDSTISMQRPGVSGSQPKIKDLVAMVSAKCFFCGNY</sequence>
<keyword evidence="3" id="KW-1185">Reference proteome</keyword>